<feature type="transmembrane region" description="Helical" evidence="1">
    <location>
        <begin position="106"/>
        <end position="126"/>
    </location>
</feature>
<evidence type="ECO:0000256" key="1">
    <source>
        <dbReference type="SAM" id="Phobius"/>
    </source>
</evidence>
<name>A0AA37X0S0_9RHOB</name>
<feature type="transmembrane region" description="Helical" evidence="1">
    <location>
        <begin position="76"/>
        <end position="94"/>
    </location>
</feature>
<comment type="caution">
    <text evidence="2">The sequence shown here is derived from an EMBL/GenBank/DDBJ whole genome shotgun (WGS) entry which is preliminary data.</text>
</comment>
<dbReference type="EMBL" id="BSPP01000007">
    <property type="protein sequence ID" value="GLS87184.1"/>
    <property type="molecule type" value="Genomic_DNA"/>
</dbReference>
<reference evidence="2 3" key="1">
    <citation type="journal article" date="2014" name="Int. J. Syst. Evol. Microbiol.">
        <title>Complete genome sequence of Corynebacterium casei LMG S-19264T (=DSM 44701T), isolated from a smear-ripened cheese.</title>
        <authorList>
            <consortium name="US DOE Joint Genome Institute (JGI-PGF)"/>
            <person name="Walter F."/>
            <person name="Albersmeier A."/>
            <person name="Kalinowski J."/>
            <person name="Ruckert C."/>
        </authorList>
    </citation>
    <scope>NUCLEOTIDE SEQUENCE [LARGE SCALE GENOMIC DNA]</scope>
    <source>
        <strain evidence="2 3">NBRC 111766</strain>
    </source>
</reference>
<dbReference type="Proteomes" id="UP001157355">
    <property type="component" value="Unassembled WGS sequence"/>
</dbReference>
<organism evidence="2 3">
    <name type="scientific">Cypionkella aquatica</name>
    <dbReference type="NCBI Taxonomy" id="1756042"/>
    <lineage>
        <taxon>Bacteria</taxon>
        <taxon>Pseudomonadati</taxon>
        <taxon>Pseudomonadota</taxon>
        <taxon>Alphaproteobacteria</taxon>
        <taxon>Rhodobacterales</taxon>
        <taxon>Paracoccaceae</taxon>
        <taxon>Cypionkella</taxon>
    </lineage>
</organism>
<proteinExistence type="predicted"/>
<keyword evidence="1" id="KW-0472">Membrane</keyword>
<accession>A0AA37X0S0</accession>
<evidence type="ECO:0000313" key="3">
    <source>
        <dbReference type="Proteomes" id="UP001157355"/>
    </source>
</evidence>
<dbReference type="RefSeq" id="WP_284325361.1">
    <property type="nucleotide sequence ID" value="NZ_BSPP01000007.1"/>
</dbReference>
<sequence>MQRALPIAMAYLATAALMPLLLLGARMFWFIPTPERIGFVSIPQLYFAIALIAAIISLPGFALVRVTLWRISARSVFAFAIGGAFAGILSGVIVCLPDHLWVLWRYNLITMAATIGGLGGVIYCQIERALINASMSASNSLNSGANGK</sequence>
<feature type="transmembrane region" description="Helical" evidence="1">
    <location>
        <begin position="7"/>
        <end position="31"/>
    </location>
</feature>
<protein>
    <submittedName>
        <fullName evidence="2">Uncharacterized protein</fullName>
    </submittedName>
</protein>
<dbReference type="AlphaFoldDB" id="A0AA37X0S0"/>
<feature type="transmembrane region" description="Helical" evidence="1">
    <location>
        <begin position="43"/>
        <end position="64"/>
    </location>
</feature>
<keyword evidence="3" id="KW-1185">Reference proteome</keyword>
<keyword evidence="1" id="KW-1133">Transmembrane helix</keyword>
<evidence type="ECO:0000313" key="2">
    <source>
        <dbReference type="EMBL" id="GLS87184.1"/>
    </source>
</evidence>
<keyword evidence="1" id="KW-0812">Transmembrane</keyword>
<gene>
    <name evidence="2" type="ORF">GCM10010873_21580</name>
</gene>